<dbReference type="AlphaFoldDB" id="A0A9P5ZAF7"/>
<name>A0A9P5ZAF7_9AGAR</name>
<sequence>MDSDTPRKRRRVDPENGEDEDDKAGSAQEEKPIVRDEEYYKDNGDCVIRVRNVLFKIHRHLLDRDASAFSNMFSLPQGTEGTQGATDDDPLVLYDDADDFRALCWIIYALPTVYLQQSEVAEANLKNLVALYLISQKYHFEAHEKYARKLLSKHCSTLACTILRCDMNKYYLFSCPETRLASLLRIATLTDEPVKEYEKTLSSSIQDVWTSRLTNCNQSAAFAIGVGSELGLRKFVAGLYYLEMTRMKADHLSGSIAYSHPTNDLTLKQNFVLFKGSWSLHCYWLEMYRKSQLFKTFDCDHGCSHAYKESWRQIMVLQPTKTFDPVNRLGLLVNFLDLYATKGSGEDQFCCASQTLKDMQEALVCSFAEHFLGPEVSDQTPEA</sequence>
<reference evidence="2" key="1">
    <citation type="submission" date="2020-11" db="EMBL/GenBank/DDBJ databases">
        <authorList>
            <consortium name="DOE Joint Genome Institute"/>
            <person name="Ahrendt S."/>
            <person name="Riley R."/>
            <person name="Andreopoulos W."/>
            <person name="Labutti K."/>
            <person name="Pangilinan J."/>
            <person name="Ruiz-Duenas F.J."/>
            <person name="Barrasa J.M."/>
            <person name="Sanchez-Garcia M."/>
            <person name="Camarero S."/>
            <person name="Miyauchi S."/>
            <person name="Serrano A."/>
            <person name="Linde D."/>
            <person name="Babiker R."/>
            <person name="Drula E."/>
            <person name="Ayuso-Fernandez I."/>
            <person name="Pacheco R."/>
            <person name="Padilla G."/>
            <person name="Ferreira P."/>
            <person name="Barriuso J."/>
            <person name="Kellner H."/>
            <person name="Castanera R."/>
            <person name="Alfaro M."/>
            <person name="Ramirez L."/>
            <person name="Pisabarro A.G."/>
            <person name="Kuo A."/>
            <person name="Tritt A."/>
            <person name="Lipzen A."/>
            <person name="He G."/>
            <person name="Yan M."/>
            <person name="Ng V."/>
            <person name="Cullen D."/>
            <person name="Martin F."/>
            <person name="Rosso M.-N."/>
            <person name="Henrissat B."/>
            <person name="Hibbett D."/>
            <person name="Martinez A.T."/>
            <person name="Grigoriev I.V."/>
        </authorList>
    </citation>
    <scope>NUCLEOTIDE SEQUENCE</scope>
    <source>
        <strain evidence="2">CIRM-BRFM 674</strain>
    </source>
</reference>
<comment type="caution">
    <text evidence="2">The sequence shown here is derived from an EMBL/GenBank/DDBJ whole genome shotgun (WGS) entry which is preliminary data.</text>
</comment>
<proteinExistence type="predicted"/>
<organism evidence="2 3">
    <name type="scientific">Pholiota conissans</name>
    <dbReference type="NCBI Taxonomy" id="109636"/>
    <lineage>
        <taxon>Eukaryota</taxon>
        <taxon>Fungi</taxon>
        <taxon>Dikarya</taxon>
        <taxon>Basidiomycota</taxon>
        <taxon>Agaricomycotina</taxon>
        <taxon>Agaricomycetes</taxon>
        <taxon>Agaricomycetidae</taxon>
        <taxon>Agaricales</taxon>
        <taxon>Agaricineae</taxon>
        <taxon>Strophariaceae</taxon>
        <taxon>Pholiota</taxon>
    </lineage>
</organism>
<protein>
    <recommendedName>
        <fullName evidence="4">BTB domain-containing protein</fullName>
    </recommendedName>
</protein>
<evidence type="ECO:0000256" key="1">
    <source>
        <dbReference type="SAM" id="MobiDB-lite"/>
    </source>
</evidence>
<evidence type="ECO:0008006" key="4">
    <source>
        <dbReference type="Google" id="ProtNLM"/>
    </source>
</evidence>
<dbReference type="EMBL" id="MU155152">
    <property type="protein sequence ID" value="KAF9483568.1"/>
    <property type="molecule type" value="Genomic_DNA"/>
</dbReference>
<evidence type="ECO:0000313" key="3">
    <source>
        <dbReference type="Proteomes" id="UP000807469"/>
    </source>
</evidence>
<dbReference type="Gene3D" id="3.30.710.10">
    <property type="entry name" value="Potassium Channel Kv1.1, Chain A"/>
    <property type="match status" value="1"/>
</dbReference>
<dbReference type="InterPro" id="IPR011333">
    <property type="entry name" value="SKP1/BTB/POZ_sf"/>
</dbReference>
<dbReference type="Proteomes" id="UP000807469">
    <property type="component" value="Unassembled WGS sequence"/>
</dbReference>
<dbReference type="OrthoDB" id="3157337at2759"/>
<gene>
    <name evidence="2" type="ORF">BDN70DRAFT_929091</name>
</gene>
<feature type="region of interest" description="Disordered" evidence="1">
    <location>
        <begin position="1"/>
        <end position="33"/>
    </location>
</feature>
<keyword evidence="3" id="KW-1185">Reference proteome</keyword>
<accession>A0A9P5ZAF7</accession>
<evidence type="ECO:0000313" key="2">
    <source>
        <dbReference type="EMBL" id="KAF9483568.1"/>
    </source>
</evidence>